<keyword evidence="4" id="KW-1185">Reference proteome</keyword>
<dbReference type="InterPro" id="IPR012347">
    <property type="entry name" value="Ferritin-like"/>
</dbReference>
<dbReference type="PROSITE" id="PS51257">
    <property type="entry name" value="PROKAR_LIPOPROTEIN"/>
    <property type="match status" value="1"/>
</dbReference>
<dbReference type="EMBL" id="JAATJM010000001">
    <property type="protein sequence ID" value="NJC41558.1"/>
    <property type="molecule type" value="Genomic_DNA"/>
</dbReference>
<dbReference type="Gene3D" id="1.20.1260.10">
    <property type="match status" value="1"/>
</dbReference>
<evidence type="ECO:0000313" key="4">
    <source>
        <dbReference type="Proteomes" id="UP000587415"/>
    </source>
</evidence>
<feature type="domain" description="DUF305" evidence="2">
    <location>
        <begin position="29"/>
        <end position="111"/>
    </location>
</feature>
<dbReference type="AlphaFoldDB" id="A0A7X6BMX4"/>
<evidence type="ECO:0000313" key="3">
    <source>
        <dbReference type="EMBL" id="NJC41558.1"/>
    </source>
</evidence>
<comment type="caution">
    <text evidence="3">The sequence shown here is derived from an EMBL/GenBank/DDBJ whole genome shotgun (WGS) entry which is preliminary data.</text>
</comment>
<name>A0A7X6BMX4_9CAUL</name>
<dbReference type="Pfam" id="PF03713">
    <property type="entry name" value="DUF305"/>
    <property type="match status" value="1"/>
</dbReference>
<sequence>MKRLLILTAAGLALTGCDGEDPVDSALRDAAAARQAAATKTTAEIEAARPAQAAPATSGDTAWIEATIEDHRRTISATALLLERTDDPEVRRAAEKVIAARRREIAELQALRPAATPDE</sequence>
<organism evidence="3 4">
    <name type="scientific">Brevundimonas alba</name>
    <dbReference type="NCBI Taxonomy" id="74314"/>
    <lineage>
        <taxon>Bacteria</taxon>
        <taxon>Pseudomonadati</taxon>
        <taxon>Pseudomonadota</taxon>
        <taxon>Alphaproteobacteria</taxon>
        <taxon>Caulobacterales</taxon>
        <taxon>Caulobacteraceae</taxon>
        <taxon>Brevundimonas</taxon>
    </lineage>
</organism>
<dbReference type="RefSeq" id="WP_168046762.1">
    <property type="nucleotide sequence ID" value="NZ_JAATJM010000001.1"/>
</dbReference>
<reference evidence="3 4" key="1">
    <citation type="submission" date="2020-03" db="EMBL/GenBank/DDBJ databases">
        <title>Genomic Encyclopedia of Type Strains, Phase IV (KMG-IV): sequencing the most valuable type-strain genomes for metagenomic binning, comparative biology and taxonomic classification.</title>
        <authorList>
            <person name="Goeker M."/>
        </authorList>
    </citation>
    <scope>NUCLEOTIDE SEQUENCE [LARGE SCALE GENOMIC DNA]</scope>
    <source>
        <strain evidence="3 4">DSM 4736</strain>
    </source>
</reference>
<accession>A0A7X6BMX4</accession>
<feature type="compositionally biased region" description="Low complexity" evidence="1">
    <location>
        <begin position="41"/>
        <end position="56"/>
    </location>
</feature>
<dbReference type="InterPro" id="IPR005183">
    <property type="entry name" value="DUF305_CopM-like"/>
</dbReference>
<dbReference type="Proteomes" id="UP000587415">
    <property type="component" value="Unassembled WGS sequence"/>
</dbReference>
<protein>
    <submittedName>
        <fullName evidence="3">Uncharacterized protein (DUF305 family)</fullName>
    </submittedName>
</protein>
<gene>
    <name evidence="3" type="ORF">GGQ87_001816</name>
</gene>
<feature type="region of interest" description="Disordered" evidence="1">
    <location>
        <begin position="41"/>
        <end position="60"/>
    </location>
</feature>
<evidence type="ECO:0000259" key="2">
    <source>
        <dbReference type="Pfam" id="PF03713"/>
    </source>
</evidence>
<evidence type="ECO:0000256" key="1">
    <source>
        <dbReference type="SAM" id="MobiDB-lite"/>
    </source>
</evidence>
<proteinExistence type="predicted"/>